<dbReference type="Proteomes" id="UP000215335">
    <property type="component" value="Unassembled WGS sequence"/>
</dbReference>
<evidence type="ECO:0000256" key="23">
    <source>
        <dbReference type="SAM" id="MobiDB-lite"/>
    </source>
</evidence>
<keyword evidence="11" id="KW-0067">ATP-binding</keyword>
<dbReference type="CDD" id="cd18794">
    <property type="entry name" value="SF2_C_RecQ"/>
    <property type="match status" value="1"/>
</dbReference>
<dbReference type="Pfam" id="PF00570">
    <property type="entry name" value="HRDC"/>
    <property type="match status" value="1"/>
</dbReference>
<feature type="domain" description="HRDC" evidence="24">
    <location>
        <begin position="1026"/>
        <end position="1106"/>
    </location>
</feature>
<evidence type="ECO:0000259" key="26">
    <source>
        <dbReference type="PROSITE" id="PS51194"/>
    </source>
</evidence>
<reference evidence="27 28" key="1">
    <citation type="journal article" date="2017" name="Curr. Biol.">
        <title>The Evolution of Venom by Co-option of Single-Copy Genes.</title>
        <authorList>
            <person name="Martinson E.O."/>
            <person name="Mrinalini"/>
            <person name="Kelkar Y.D."/>
            <person name="Chang C.H."/>
            <person name="Werren J.H."/>
        </authorList>
    </citation>
    <scope>NUCLEOTIDE SEQUENCE [LARGE SCALE GENOMIC DNA]</scope>
    <source>
        <strain evidence="27 28">Alberta</strain>
        <tissue evidence="27">Whole body</tissue>
    </source>
</reference>
<dbReference type="SUPFAM" id="SSF47819">
    <property type="entry name" value="HRDC-like"/>
    <property type="match status" value="1"/>
</dbReference>
<feature type="domain" description="Helicase C-terminal" evidence="26">
    <location>
        <begin position="691"/>
        <end position="840"/>
    </location>
</feature>
<dbReference type="STRING" id="543379.A0A232EYZ7"/>
<dbReference type="GO" id="GO:0006260">
    <property type="term" value="P:DNA replication"/>
    <property type="evidence" value="ECO:0007669"/>
    <property type="project" value="UniProtKB-KW"/>
</dbReference>
<dbReference type="GO" id="GO:0007131">
    <property type="term" value="P:reciprocal meiotic recombination"/>
    <property type="evidence" value="ECO:0007669"/>
    <property type="project" value="UniProtKB-ARBA"/>
</dbReference>
<dbReference type="GO" id="GO:0046872">
    <property type="term" value="F:metal ion binding"/>
    <property type="evidence" value="ECO:0007669"/>
    <property type="project" value="UniProtKB-KW"/>
</dbReference>
<dbReference type="SMART" id="SM00487">
    <property type="entry name" value="DEXDc"/>
    <property type="match status" value="1"/>
</dbReference>
<protein>
    <recommendedName>
        <fullName evidence="20">RecQ-like DNA helicase BLM</fullName>
        <ecNumber evidence="17">5.6.2.4</ecNumber>
    </recommendedName>
    <alternativeName>
        <fullName evidence="21">Bloom syndrome protein homolog</fullName>
    </alternativeName>
    <alternativeName>
        <fullName evidence="18">DNA 3'-5' helicase BLM</fullName>
    </alternativeName>
    <alternativeName>
        <fullName evidence="22">RecQ helicase homolog</fullName>
    </alternativeName>
</protein>
<dbReference type="Pfam" id="PF16124">
    <property type="entry name" value="RecQ_Zn_bind"/>
    <property type="match status" value="1"/>
</dbReference>
<feature type="compositionally biased region" description="Basic and acidic residues" evidence="23">
    <location>
        <begin position="17"/>
        <end position="28"/>
    </location>
</feature>
<comment type="catalytic activity">
    <reaction evidence="16">
        <text>Couples ATP hydrolysis with the unwinding of duplex DNA by translocating in the 3'-5' direction.</text>
        <dbReference type="EC" id="5.6.2.4"/>
    </reaction>
</comment>
<dbReference type="FunFam" id="3.40.50.300:FF:000537">
    <property type="entry name" value="Bloom syndrome RecQ-like helicase"/>
    <property type="match status" value="1"/>
</dbReference>
<dbReference type="GO" id="GO:0009378">
    <property type="term" value="F:four-way junction helicase activity"/>
    <property type="evidence" value="ECO:0007669"/>
    <property type="project" value="TreeGrafter"/>
</dbReference>
<evidence type="ECO:0000256" key="15">
    <source>
        <dbReference type="ARBA" id="ARBA00023242"/>
    </source>
</evidence>
<dbReference type="EC" id="5.6.2.4" evidence="17"/>
<evidence type="ECO:0000256" key="11">
    <source>
        <dbReference type="ARBA" id="ARBA00022840"/>
    </source>
</evidence>
<dbReference type="InterPro" id="IPR010997">
    <property type="entry name" value="HRDC-like_sf"/>
</dbReference>
<keyword evidence="15" id="KW-0539">Nucleus</keyword>
<dbReference type="FunFam" id="1.10.10.10:FF:000495">
    <property type="entry name" value="RecQ family helicase MusN"/>
    <property type="match status" value="1"/>
</dbReference>
<dbReference type="InterPro" id="IPR018982">
    <property type="entry name" value="RQC_domain"/>
</dbReference>
<dbReference type="PROSITE" id="PS50967">
    <property type="entry name" value="HRDC"/>
    <property type="match status" value="1"/>
</dbReference>
<dbReference type="Pfam" id="PF00270">
    <property type="entry name" value="DEAD"/>
    <property type="match status" value="1"/>
</dbReference>
<evidence type="ECO:0000256" key="19">
    <source>
        <dbReference type="ARBA" id="ARBA00049360"/>
    </source>
</evidence>
<evidence type="ECO:0000313" key="28">
    <source>
        <dbReference type="Proteomes" id="UP000215335"/>
    </source>
</evidence>
<accession>A0A232EYZ7</accession>
<keyword evidence="12" id="KW-0238">DNA-binding</keyword>
<comment type="cofactor">
    <cofactor evidence="1">
        <name>Zn(2+)</name>
        <dbReference type="ChEBI" id="CHEBI:29105"/>
    </cofactor>
</comment>
<dbReference type="Pfam" id="PF00271">
    <property type="entry name" value="Helicase_C"/>
    <property type="match status" value="1"/>
</dbReference>
<evidence type="ECO:0000256" key="9">
    <source>
        <dbReference type="ARBA" id="ARBA00022806"/>
    </source>
</evidence>
<dbReference type="NCBIfam" id="TIGR00614">
    <property type="entry name" value="recQ_fam"/>
    <property type="match status" value="1"/>
</dbReference>
<proteinExistence type="inferred from homology"/>
<evidence type="ECO:0000259" key="24">
    <source>
        <dbReference type="PROSITE" id="PS50967"/>
    </source>
</evidence>
<feature type="region of interest" description="Disordered" evidence="23">
    <location>
        <begin position="229"/>
        <end position="264"/>
    </location>
</feature>
<feature type="compositionally biased region" description="Low complexity" evidence="23">
    <location>
        <begin position="248"/>
        <end position="263"/>
    </location>
</feature>
<evidence type="ECO:0000256" key="16">
    <source>
        <dbReference type="ARBA" id="ARBA00034617"/>
    </source>
</evidence>
<dbReference type="Pfam" id="PF09382">
    <property type="entry name" value="RQC"/>
    <property type="match status" value="1"/>
</dbReference>
<dbReference type="SUPFAM" id="SSF52540">
    <property type="entry name" value="P-loop containing nucleoside triphosphate hydrolases"/>
    <property type="match status" value="2"/>
</dbReference>
<dbReference type="GO" id="GO:0016787">
    <property type="term" value="F:hydrolase activity"/>
    <property type="evidence" value="ECO:0007669"/>
    <property type="project" value="UniProtKB-KW"/>
</dbReference>
<evidence type="ECO:0000256" key="17">
    <source>
        <dbReference type="ARBA" id="ARBA00034808"/>
    </source>
</evidence>
<name>A0A232EYZ7_9HYME</name>
<dbReference type="InterPro" id="IPR001650">
    <property type="entry name" value="Helicase_C-like"/>
</dbReference>
<dbReference type="FunFam" id="3.40.50.300:FF:000340">
    <property type="entry name" value="Bloom syndrome, RecQ helicase"/>
    <property type="match status" value="1"/>
</dbReference>
<dbReference type="AlphaFoldDB" id="A0A232EYZ7"/>
<evidence type="ECO:0000256" key="6">
    <source>
        <dbReference type="ARBA" id="ARBA00022741"/>
    </source>
</evidence>
<dbReference type="GO" id="GO:0003677">
    <property type="term" value="F:DNA binding"/>
    <property type="evidence" value="ECO:0007669"/>
    <property type="project" value="UniProtKB-KW"/>
</dbReference>
<evidence type="ECO:0000256" key="7">
    <source>
        <dbReference type="ARBA" id="ARBA00022763"/>
    </source>
</evidence>
<evidence type="ECO:0000256" key="3">
    <source>
        <dbReference type="ARBA" id="ARBA00005446"/>
    </source>
</evidence>
<dbReference type="PROSITE" id="PS51192">
    <property type="entry name" value="HELICASE_ATP_BIND_1"/>
    <property type="match status" value="1"/>
</dbReference>
<keyword evidence="5" id="KW-0479">Metal-binding</keyword>
<comment type="caution">
    <text evidence="27">The sequence shown here is derived from an EMBL/GenBank/DDBJ whole genome shotgun (WGS) entry which is preliminary data.</text>
</comment>
<evidence type="ECO:0000256" key="13">
    <source>
        <dbReference type="ARBA" id="ARBA00023204"/>
    </source>
</evidence>
<dbReference type="GO" id="GO:0000724">
    <property type="term" value="P:double-strand break repair via homologous recombination"/>
    <property type="evidence" value="ECO:0007669"/>
    <property type="project" value="TreeGrafter"/>
</dbReference>
<evidence type="ECO:0000256" key="8">
    <source>
        <dbReference type="ARBA" id="ARBA00022801"/>
    </source>
</evidence>
<dbReference type="SMART" id="SM00490">
    <property type="entry name" value="HELICc"/>
    <property type="match status" value="1"/>
</dbReference>
<keyword evidence="9" id="KW-0347">Helicase</keyword>
<dbReference type="GO" id="GO:0005694">
    <property type="term" value="C:chromosome"/>
    <property type="evidence" value="ECO:0007669"/>
    <property type="project" value="TreeGrafter"/>
</dbReference>
<keyword evidence="10" id="KW-0862">Zinc</keyword>
<feature type="domain" description="Helicase ATP-binding" evidence="25">
    <location>
        <begin position="493"/>
        <end position="668"/>
    </location>
</feature>
<dbReference type="EMBL" id="NNAY01001588">
    <property type="protein sequence ID" value="OXU23507.1"/>
    <property type="molecule type" value="Genomic_DNA"/>
</dbReference>
<dbReference type="PANTHER" id="PTHR13710:SF153">
    <property type="entry name" value="RECQ-LIKE DNA HELICASE BLM"/>
    <property type="match status" value="1"/>
</dbReference>
<evidence type="ECO:0000256" key="1">
    <source>
        <dbReference type="ARBA" id="ARBA00001947"/>
    </source>
</evidence>
<evidence type="ECO:0000259" key="25">
    <source>
        <dbReference type="PROSITE" id="PS51192"/>
    </source>
</evidence>
<dbReference type="InterPro" id="IPR014001">
    <property type="entry name" value="Helicase_ATP-bd"/>
</dbReference>
<evidence type="ECO:0000256" key="18">
    <source>
        <dbReference type="ARBA" id="ARBA00044542"/>
    </source>
</evidence>
<feature type="region of interest" description="Disordered" evidence="23">
    <location>
        <begin position="1144"/>
        <end position="1203"/>
    </location>
</feature>
<dbReference type="GO" id="GO:0043138">
    <property type="term" value="F:3'-5' DNA helicase activity"/>
    <property type="evidence" value="ECO:0007669"/>
    <property type="project" value="UniProtKB-EC"/>
</dbReference>
<dbReference type="PROSITE" id="PS00690">
    <property type="entry name" value="DEAH_ATP_HELICASE"/>
    <property type="match status" value="1"/>
</dbReference>
<dbReference type="GO" id="GO:0005524">
    <property type="term" value="F:ATP binding"/>
    <property type="evidence" value="ECO:0007669"/>
    <property type="project" value="UniProtKB-KW"/>
</dbReference>
<keyword evidence="28" id="KW-1185">Reference proteome</keyword>
<feature type="compositionally biased region" description="Low complexity" evidence="23">
    <location>
        <begin position="1181"/>
        <end position="1200"/>
    </location>
</feature>
<evidence type="ECO:0000256" key="14">
    <source>
        <dbReference type="ARBA" id="ARBA00023235"/>
    </source>
</evidence>
<dbReference type="PROSITE" id="PS51194">
    <property type="entry name" value="HELICASE_CTER"/>
    <property type="match status" value="1"/>
</dbReference>
<evidence type="ECO:0000256" key="20">
    <source>
        <dbReference type="ARBA" id="ARBA00073450"/>
    </source>
</evidence>
<dbReference type="InterPro" id="IPR032284">
    <property type="entry name" value="RecQ_Zn-bd"/>
</dbReference>
<evidence type="ECO:0000256" key="10">
    <source>
        <dbReference type="ARBA" id="ARBA00022833"/>
    </source>
</evidence>
<dbReference type="GO" id="GO:0005737">
    <property type="term" value="C:cytoplasm"/>
    <property type="evidence" value="ECO:0007669"/>
    <property type="project" value="TreeGrafter"/>
</dbReference>
<dbReference type="InterPro" id="IPR002464">
    <property type="entry name" value="DNA/RNA_helicase_DEAH_CS"/>
</dbReference>
<feature type="region of interest" description="Disordered" evidence="23">
    <location>
        <begin position="1"/>
        <end position="28"/>
    </location>
</feature>
<comment type="similarity">
    <text evidence="3">Belongs to the helicase family. RecQ subfamily.</text>
</comment>
<dbReference type="SMART" id="SM00341">
    <property type="entry name" value="HRDC"/>
    <property type="match status" value="1"/>
</dbReference>
<keyword evidence="8" id="KW-0378">Hydrolase</keyword>
<dbReference type="Gene3D" id="3.40.50.300">
    <property type="entry name" value="P-loop containing nucleotide triphosphate hydrolases"/>
    <property type="match status" value="2"/>
</dbReference>
<keyword evidence="6" id="KW-0547">Nucleotide-binding</keyword>
<feature type="compositionally biased region" description="Basic residues" evidence="23">
    <location>
        <begin position="1145"/>
        <end position="1180"/>
    </location>
</feature>
<dbReference type="OrthoDB" id="10261556at2759"/>
<keyword evidence="13" id="KW-0234">DNA repair</keyword>
<dbReference type="SMART" id="SM00956">
    <property type="entry name" value="RQC"/>
    <property type="match status" value="1"/>
</dbReference>
<dbReference type="GO" id="GO:0005634">
    <property type="term" value="C:nucleus"/>
    <property type="evidence" value="ECO:0007669"/>
    <property type="project" value="UniProtKB-SubCell"/>
</dbReference>
<comment type="subcellular location">
    <subcellularLocation>
        <location evidence="2">Nucleus</location>
    </subcellularLocation>
</comment>
<dbReference type="Gene3D" id="1.10.150.80">
    <property type="entry name" value="HRDC domain"/>
    <property type="match status" value="1"/>
</dbReference>
<dbReference type="PANTHER" id="PTHR13710">
    <property type="entry name" value="DNA HELICASE RECQ FAMILY MEMBER"/>
    <property type="match status" value="1"/>
</dbReference>
<evidence type="ECO:0000256" key="2">
    <source>
        <dbReference type="ARBA" id="ARBA00004123"/>
    </source>
</evidence>
<dbReference type="InterPro" id="IPR011545">
    <property type="entry name" value="DEAD/DEAH_box_helicase_dom"/>
</dbReference>
<comment type="catalytic activity">
    <reaction evidence="19">
        <text>ATP + H2O = ADP + phosphate + H(+)</text>
        <dbReference type="Rhea" id="RHEA:13065"/>
        <dbReference type="ChEBI" id="CHEBI:15377"/>
        <dbReference type="ChEBI" id="CHEBI:15378"/>
        <dbReference type="ChEBI" id="CHEBI:30616"/>
        <dbReference type="ChEBI" id="CHEBI:43474"/>
        <dbReference type="ChEBI" id="CHEBI:456216"/>
    </reaction>
</comment>
<dbReference type="InterPro" id="IPR002121">
    <property type="entry name" value="HRDC_dom"/>
</dbReference>
<dbReference type="InterPro" id="IPR036388">
    <property type="entry name" value="WH-like_DNA-bd_sf"/>
</dbReference>
<sequence length="1241" mass="139148">MNNEESSTAHKRVFKTMPKDDLVSPEKSRSKIAMKYLKRRIISDSDDDDVDSTAPKNSTLNHVNNNATVDKTSSPAKGWVGPDYKLSLKPLGFDKNLDKWIESTKAEPIISSSISVTTSQEKLKQDQTKLKDKQIEILEKFYEAMNNIPVAVLSKFPQFDPESFQKLKILHQRVKAKIRHTEKRILMLHDLEEKDSNASENKLELNRNAGSEEEKTIVSRNLVNNSNCLGSQAKNTHKSESNIQQCKTSLSSTDSRSRTSIDSNECTTPIQTKRKSLFQLKVPVKATLSPEMSKKLEEMMEKNHRNKTDADNTIHDNISNNCVNSKLYLSESEMSADSSTTEKTDTLHTASLRKKLQPIKNTSPVGAEYSQNETFDMESTTPCKYSHTPSSDLSQKRPRIDRNEVDVTANPTSTSIPTDYSQVKSDFSNKSLIPKTKSEVENKPATKFIGNIRNDGLTGDFDGTSYPHSRQMMSFFRQKFGLFNFRPNQLQAINAALLGFDCFILMPTGGGKSLCYQLPALLTPGITIVVSPLKSLILDQTQKLISLDIPAAHMSGDLTDAQADAIYRELSKKDPVMKLLYVTPEKLSASQKLCNALTALYERGLLGRFVIDEAHCVSQWGHDFRPDYKKLQVLRVKYPNVPTMALTATATPRVRTDILHQLGMQSPKWFMSSFNRPNLRYSVISKKGKNASDEVIGLIKAKFKDDCGIVYCLSRNDCDTYAEQMKINGIKAMAYHAGLSDKQRSDIQGRWISEQIKVVCATIAFGMGIDKPNVRFVIHASLPKSIEGYYQESGRAGRDSENAECILFYNYADMYRHRKMIEMDGASNKTAQKTHMDNLFKMVTFCENTTDCRRALQLNYFGELFDREICIANKQTACDNCRNQGQFNVLNVTEDAKALVTLVRDFTKNNGRVTVLQIVEVYKGSDLKRIRESGHDTHPYYGKGKSWLKHDIERLLHKLVIEGYLGESMYINNEITCAYLRLGANAKELMTTNSIKLHLQIRSTTSKSAAVATVSNVSVPDDKALKELQQNCYTELAEIVNGIAGALDVSANSIMNMVALRVMSQQLPKDEEEMLQIPHVTKANYDKYGKALLDITQKYAAQKEELLKLHEETKAAAMASVTADYNRSLEDDDWMECVSSVRGQGIKRKRGRGGRSRGTTKRFRRSGSTKSSRGKTKSTRGKTTSTRGRGRGASSSSAKGPGLVEFSQSKQYLNHPHRYVSFKSITSFLNSAGTGFTPAAQ</sequence>
<organism evidence="27 28">
    <name type="scientific">Trichomalopsis sarcophagae</name>
    <dbReference type="NCBI Taxonomy" id="543379"/>
    <lineage>
        <taxon>Eukaryota</taxon>
        <taxon>Metazoa</taxon>
        <taxon>Ecdysozoa</taxon>
        <taxon>Arthropoda</taxon>
        <taxon>Hexapoda</taxon>
        <taxon>Insecta</taxon>
        <taxon>Pterygota</taxon>
        <taxon>Neoptera</taxon>
        <taxon>Endopterygota</taxon>
        <taxon>Hymenoptera</taxon>
        <taxon>Apocrita</taxon>
        <taxon>Proctotrupomorpha</taxon>
        <taxon>Chalcidoidea</taxon>
        <taxon>Pteromalidae</taxon>
        <taxon>Pteromalinae</taxon>
        <taxon>Trichomalopsis</taxon>
    </lineage>
</organism>
<keyword evidence="7" id="KW-0227">DNA damage</keyword>
<dbReference type="Gene3D" id="1.10.10.10">
    <property type="entry name" value="Winged helix-like DNA-binding domain superfamily/Winged helix DNA-binding domain"/>
    <property type="match status" value="1"/>
</dbReference>
<evidence type="ECO:0000256" key="4">
    <source>
        <dbReference type="ARBA" id="ARBA00022705"/>
    </source>
</evidence>
<evidence type="ECO:0000256" key="12">
    <source>
        <dbReference type="ARBA" id="ARBA00023125"/>
    </source>
</evidence>
<dbReference type="InterPro" id="IPR004589">
    <property type="entry name" value="DNA_helicase_ATP-dep_RecQ"/>
</dbReference>
<gene>
    <name evidence="27" type="ORF">TSAR_009835</name>
</gene>
<evidence type="ECO:0000256" key="21">
    <source>
        <dbReference type="ARBA" id="ARBA00076065"/>
    </source>
</evidence>
<evidence type="ECO:0000313" key="27">
    <source>
        <dbReference type="EMBL" id="OXU23507.1"/>
    </source>
</evidence>
<evidence type="ECO:0000256" key="5">
    <source>
        <dbReference type="ARBA" id="ARBA00022723"/>
    </source>
</evidence>
<keyword evidence="14" id="KW-0413">Isomerase</keyword>
<dbReference type="InterPro" id="IPR044876">
    <property type="entry name" value="HRDC_dom_sf"/>
</dbReference>
<evidence type="ECO:0000256" key="22">
    <source>
        <dbReference type="ARBA" id="ARBA00076271"/>
    </source>
</evidence>
<dbReference type="InterPro" id="IPR027417">
    <property type="entry name" value="P-loop_NTPase"/>
</dbReference>
<keyword evidence="4" id="KW-0235">DNA replication</keyword>